<gene>
    <name evidence="2" type="ORF">HSB1_48170</name>
</gene>
<dbReference type="AlphaFoldDB" id="J2Z8Q2"/>
<feature type="region of interest" description="Disordered" evidence="1">
    <location>
        <begin position="1"/>
        <end position="49"/>
    </location>
</feature>
<feature type="compositionally biased region" description="Basic and acidic residues" evidence="1">
    <location>
        <begin position="12"/>
        <end position="30"/>
    </location>
</feature>
<name>J2Z8Q2_9EURY</name>
<protein>
    <submittedName>
        <fullName evidence="2">Uncharacterized protein</fullName>
    </submittedName>
</protein>
<organism evidence="2 3">
    <name type="scientific">Halogranum salarium B-1</name>
    <dbReference type="NCBI Taxonomy" id="1210908"/>
    <lineage>
        <taxon>Archaea</taxon>
        <taxon>Methanobacteriati</taxon>
        <taxon>Methanobacteriota</taxon>
        <taxon>Stenosarchaea group</taxon>
        <taxon>Halobacteria</taxon>
        <taxon>Halobacteriales</taxon>
        <taxon>Haloferacaceae</taxon>
    </lineage>
</organism>
<accession>J2Z8Q2</accession>
<sequence length="49" mass="5406">MLADWDNIPESEAPKHSLNDERAEGKHDEEVGMGLPSNEGEDSEAHHHG</sequence>
<proteinExistence type="predicted"/>
<dbReference type="Proteomes" id="UP000007813">
    <property type="component" value="Unassembled WGS sequence"/>
</dbReference>
<dbReference type="EMBL" id="ALJD01000017">
    <property type="protein sequence ID" value="EJN57000.1"/>
    <property type="molecule type" value="Genomic_DNA"/>
</dbReference>
<reference evidence="2 3" key="1">
    <citation type="journal article" date="2012" name="J. Bacteriol.">
        <title>Draft Genome Sequence of the Extremely Halophilic Archaeon Halogranum salarium B-1T.</title>
        <authorList>
            <person name="Kim K.K."/>
            <person name="Lee K.C."/>
            <person name="Lee J.S."/>
        </authorList>
    </citation>
    <scope>NUCLEOTIDE SEQUENCE [LARGE SCALE GENOMIC DNA]</scope>
    <source>
        <strain evidence="2 3">B-1</strain>
    </source>
</reference>
<evidence type="ECO:0000313" key="3">
    <source>
        <dbReference type="Proteomes" id="UP000007813"/>
    </source>
</evidence>
<comment type="caution">
    <text evidence="2">The sequence shown here is derived from an EMBL/GenBank/DDBJ whole genome shotgun (WGS) entry which is preliminary data.</text>
</comment>
<evidence type="ECO:0000256" key="1">
    <source>
        <dbReference type="SAM" id="MobiDB-lite"/>
    </source>
</evidence>
<evidence type="ECO:0000313" key="2">
    <source>
        <dbReference type="EMBL" id="EJN57000.1"/>
    </source>
</evidence>